<evidence type="ECO:0000259" key="8">
    <source>
        <dbReference type="PROSITE" id="PS50928"/>
    </source>
</evidence>
<dbReference type="EMBL" id="DVGZ01000088">
    <property type="protein sequence ID" value="HIR47630.1"/>
    <property type="molecule type" value="Genomic_DNA"/>
</dbReference>
<protein>
    <submittedName>
        <fullName evidence="9">Sugar ABC transporter permease</fullName>
    </submittedName>
</protein>
<reference evidence="9" key="1">
    <citation type="submission" date="2020-10" db="EMBL/GenBank/DDBJ databases">
        <authorList>
            <person name="Gilroy R."/>
        </authorList>
    </citation>
    <scope>NUCLEOTIDE SEQUENCE</scope>
    <source>
        <strain evidence="9">ChiSxjej1B13-7958</strain>
    </source>
</reference>
<comment type="similarity">
    <text evidence="7">Belongs to the binding-protein-dependent transport system permease family.</text>
</comment>
<dbReference type="InterPro" id="IPR000515">
    <property type="entry name" value="MetI-like"/>
</dbReference>
<dbReference type="CDD" id="cd06261">
    <property type="entry name" value="TM_PBP2"/>
    <property type="match status" value="1"/>
</dbReference>
<evidence type="ECO:0000256" key="6">
    <source>
        <dbReference type="ARBA" id="ARBA00023136"/>
    </source>
</evidence>
<comment type="subcellular location">
    <subcellularLocation>
        <location evidence="1 7">Cell membrane</location>
        <topology evidence="1 7">Multi-pass membrane protein</topology>
    </subcellularLocation>
</comment>
<evidence type="ECO:0000256" key="5">
    <source>
        <dbReference type="ARBA" id="ARBA00022989"/>
    </source>
</evidence>
<feature type="transmembrane region" description="Helical" evidence="7">
    <location>
        <begin position="206"/>
        <end position="228"/>
    </location>
</feature>
<sequence>MKKSRRESTADKLTNLLFTLPAVILYTIFFIYAVFVGINYSFTDWDGIGKTYSYIGFTNYINLFQNQFFWSSMGITLKYALMLVVGVMSVSLVLALSLNSIKRLKTLTKSIFFVPAMIGGVTIALIFDQIYYRLLPSVGEAFGISWLMQSPLASTQTALPAVVFVNVWQAVAMPTLIFIAGLQSVPQDLYESAMLDGATVFNRFRYITFPYLMPTFTINLVLAIKSGITSFDYAYALTAGGPSRSTTVIGILIYNDAFNNMKFSQANAEAVILFILIALLSLLQIKISSKGGVNQV</sequence>
<feature type="transmembrane region" description="Helical" evidence="7">
    <location>
        <begin position="110"/>
        <end position="132"/>
    </location>
</feature>
<feature type="transmembrane region" description="Helical" evidence="7">
    <location>
        <begin position="234"/>
        <end position="254"/>
    </location>
</feature>
<evidence type="ECO:0000256" key="1">
    <source>
        <dbReference type="ARBA" id="ARBA00004651"/>
    </source>
</evidence>
<keyword evidence="2 7" id="KW-0813">Transport</keyword>
<feature type="transmembrane region" description="Helical" evidence="7">
    <location>
        <begin position="12"/>
        <end position="35"/>
    </location>
</feature>
<dbReference type="GO" id="GO:0005886">
    <property type="term" value="C:plasma membrane"/>
    <property type="evidence" value="ECO:0007669"/>
    <property type="project" value="UniProtKB-SubCell"/>
</dbReference>
<dbReference type="PANTHER" id="PTHR30193">
    <property type="entry name" value="ABC TRANSPORTER PERMEASE PROTEIN"/>
    <property type="match status" value="1"/>
</dbReference>
<organism evidence="9 10">
    <name type="scientific">Candidatus Caccousia avicola</name>
    <dbReference type="NCBI Taxonomy" id="2840721"/>
    <lineage>
        <taxon>Bacteria</taxon>
        <taxon>Bacillati</taxon>
        <taxon>Bacillota</taxon>
        <taxon>Clostridia</taxon>
        <taxon>Eubacteriales</taxon>
        <taxon>Oscillospiraceae</taxon>
        <taxon>Oscillospiraceae incertae sedis</taxon>
        <taxon>Candidatus Caccousia</taxon>
    </lineage>
</organism>
<evidence type="ECO:0000256" key="4">
    <source>
        <dbReference type="ARBA" id="ARBA00022692"/>
    </source>
</evidence>
<keyword evidence="4 7" id="KW-0812">Transmembrane</keyword>
<dbReference type="PROSITE" id="PS50928">
    <property type="entry name" value="ABC_TM1"/>
    <property type="match status" value="1"/>
</dbReference>
<dbReference type="Proteomes" id="UP000824242">
    <property type="component" value="Unassembled WGS sequence"/>
</dbReference>
<evidence type="ECO:0000256" key="7">
    <source>
        <dbReference type="RuleBase" id="RU363032"/>
    </source>
</evidence>
<feature type="transmembrane region" description="Helical" evidence="7">
    <location>
        <begin position="79"/>
        <end position="98"/>
    </location>
</feature>
<dbReference type="InterPro" id="IPR051393">
    <property type="entry name" value="ABC_transporter_permease"/>
</dbReference>
<gene>
    <name evidence="9" type="ORF">IAB89_08265</name>
</gene>
<feature type="domain" description="ABC transmembrane type-1" evidence="8">
    <location>
        <begin position="77"/>
        <end position="284"/>
    </location>
</feature>
<dbReference type="SUPFAM" id="SSF161098">
    <property type="entry name" value="MetI-like"/>
    <property type="match status" value="1"/>
</dbReference>
<evidence type="ECO:0000256" key="3">
    <source>
        <dbReference type="ARBA" id="ARBA00022475"/>
    </source>
</evidence>
<keyword evidence="3" id="KW-1003">Cell membrane</keyword>
<accession>A0A9D1AP74</accession>
<dbReference type="GO" id="GO:0055085">
    <property type="term" value="P:transmembrane transport"/>
    <property type="evidence" value="ECO:0007669"/>
    <property type="project" value="InterPro"/>
</dbReference>
<proteinExistence type="inferred from homology"/>
<evidence type="ECO:0000313" key="9">
    <source>
        <dbReference type="EMBL" id="HIR47630.1"/>
    </source>
</evidence>
<reference evidence="9" key="2">
    <citation type="journal article" date="2021" name="PeerJ">
        <title>Extensive microbial diversity within the chicken gut microbiome revealed by metagenomics and culture.</title>
        <authorList>
            <person name="Gilroy R."/>
            <person name="Ravi A."/>
            <person name="Getino M."/>
            <person name="Pursley I."/>
            <person name="Horton D.L."/>
            <person name="Alikhan N.F."/>
            <person name="Baker D."/>
            <person name="Gharbi K."/>
            <person name="Hall N."/>
            <person name="Watson M."/>
            <person name="Adriaenssens E.M."/>
            <person name="Foster-Nyarko E."/>
            <person name="Jarju S."/>
            <person name="Secka A."/>
            <person name="Antonio M."/>
            <person name="Oren A."/>
            <person name="Chaudhuri R.R."/>
            <person name="La Ragione R."/>
            <person name="Hildebrand F."/>
            <person name="Pallen M.J."/>
        </authorList>
    </citation>
    <scope>NUCLEOTIDE SEQUENCE</scope>
    <source>
        <strain evidence="9">ChiSxjej1B13-7958</strain>
    </source>
</reference>
<dbReference type="Gene3D" id="1.10.3720.10">
    <property type="entry name" value="MetI-like"/>
    <property type="match status" value="1"/>
</dbReference>
<dbReference type="Pfam" id="PF00528">
    <property type="entry name" value="BPD_transp_1"/>
    <property type="match status" value="1"/>
</dbReference>
<keyword evidence="5 7" id="KW-1133">Transmembrane helix</keyword>
<feature type="transmembrane region" description="Helical" evidence="7">
    <location>
        <begin position="266"/>
        <end position="287"/>
    </location>
</feature>
<evidence type="ECO:0000313" key="10">
    <source>
        <dbReference type="Proteomes" id="UP000824242"/>
    </source>
</evidence>
<dbReference type="AlphaFoldDB" id="A0A9D1AP74"/>
<dbReference type="InterPro" id="IPR035906">
    <property type="entry name" value="MetI-like_sf"/>
</dbReference>
<keyword evidence="6 7" id="KW-0472">Membrane</keyword>
<comment type="caution">
    <text evidence="9">The sequence shown here is derived from an EMBL/GenBank/DDBJ whole genome shotgun (WGS) entry which is preliminary data.</text>
</comment>
<name>A0A9D1AP74_9FIRM</name>
<evidence type="ECO:0000256" key="2">
    <source>
        <dbReference type="ARBA" id="ARBA00022448"/>
    </source>
</evidence>
<feature type="transmembrane region" description="Helical" evidence="7">
    <location>
        <begin position="158"/>
        <end position="185"/>
    </location>
</feature>
<dbReference type="PANTHER" id="PTHR30193:SF37">
    <property type="entry name" value="INNER MEMBRANE ABC TRANSPORTER PERMEASE PROTEIN YCJO"/>
    <property type="match status" value="1"/>
</dbReference>